<evidence type="ECO:0000256" key="1">
    <source>
        <dbReference type="ARBA" id="ARBA00010617"/>
    </source>
</evidence>
<dbReference type="RefSeq" id="WP_425583981.1">
    <property type="nucleotide sequence ID" value="NZ_BAAAUG010000237.1"/>
</dbReference>
<keyword evidence="4" id="KW-1185">Reference proteome</keyword>
<evidence type="ECO:0000313" key="4">
    <source>
        <dbReference type="Proteomes" id="UP001501637"/>
    </source>
</evidence>
<sequence length="349" mass="38281">MDDLIVRDPIPADARDTHMSFPQGRGWPHQPLGRVTLDDGRSAWAVTGHALARELLADSRLSCDRAQPGFPALSEQFAEVRARGVPLVSFDDPELNAQRRLLIPHFTLQRNASMRPRIQRIVDQLLDSMERQGPPAELVSAFALPMPSMMICALLDVPDSDHKTFEGCSELEQYMGELIDHKRREPGEGLLDDLMHLDTPAGPLSRDELIALSGMLLAAHETTAGMISLGAFTLLRHPEQLTALQAKDTTMDVVAEELLRQLPVPDGMLRVAVEDIAVAGHTIRSGEGIILLGVHQCLGQKLARVELEIALGCLFERLPGLRLAVPAEEIRCKPATSTVQGLVELPVAW</sequence>
<dbReference type="CDD" id="cd11030">
    <property type="entry name" value="CYP105-like"/>
    <property type="match status" value="1"/>
</dbReference>
<reference evidence="4" key="1">
    <citation type="journal article" date="2019" name="Int. J. Syst. Evol. Microbiol.">
        <title>The Global Catalogue of Microorganisms (GCM) 10K type strain sequencing project: providing services to taxonomists for standard genome sequencing and annotation.</title>
        <authorList>
            <consortium name="The Broad Institute Genomics Platform"/>
            <consortium name="The Broad Institute Genome Sequencing Center for Infectious Disease"/>
            <person name="Wu L."/>
            <person name="Ma J."/>
        </authorList>
    </citation>
    <scope>NUCLEOTIDE SEQUENCE [LARGE SCALE GENOMIC DNA]</scope>
    <source>
        <strain evidence="4">JCM 9092</strain>
    </source>
</reference>
<dbReference type="PANTHER" id="PTHR46696:SF1">
    <property type="entry name" value="CYTOCHROME P450 YJIB-RELATED"/>
    <property type="match status" value="1"/>
</dbReference>
<proteinExistence type="inferred from homology"/>
<dbReference type="EMBL" id="BAAAUG010000237">
    <property type="protein sequence ID" value="GAA3153245.1"/>
    <property type="molecule type" value="Genomic_DNA"/>
</dbReference>
<protein>
    <submittedName>
        <fullName evidence="3">Cytochrome P450</fullName>
    </submittedName>
</protein>
<evidence type="ECO:0000313" key="3">
    <source>
        <dbReference type="EMBL" id="GAA3153245.1"/>
    </source>
</evidence>
<dbReference type="InterPro" id="IPR002397">
    <property type="entry name" value="Cyt_P450_B"/>
</dbReference>
<dbReference type="PRINTS" id="PR00359">
    <property type="entry name" value="BP450"/>
</dbReference>
<dbReference type="InterPro" id="IPR036396">
    <property type="entry name" value="Cyt_P450_sf"/>
</dbReference>
<name>A0ABP6NPD7_9ACTN</name>
<comment type="caution">
    <text evidence="3">The sequence shown here is derived from an EMBL/GenBank/DDBJ whole genome shotgun (WGS) entry which is preliminary data.</text>
</comment>
<evidence type="ECO:0000256" key="2">
    <source>
        <dbReference type="SAM" id="MobiDB-lite"/>
    </source>
</evidence>
<comment type="similarity">
    <text evidence="1">Belongs to the cytochrome P450 family.</text>
</comment>
<dbReference type="Proteomes" id="UP001501637">
    <property type="component" value="Unassembled WGS sequence"/>
</dbReference>
<accession>A0ABP6NPD7</accession>
<organism evidence="3 4">
    <name type="scientific">Streptomyces rectiviolaceus</name>
    <dbReference type="NCBI Taxonomy" id="332591"/>
    <lineage>
        <taxon>Bacteria</taxon>
        <taxon>Bacillati</taxon>
        <taxon>Actinomycetota</taxon>
        <taxon>Actinomycetes</taxon>
        <taxon>Kitasatosporales</taxon>
        <taxon>Streptomycetaceae</taxon>
        <taxon>Streptomyces</taxon>
    </lineage>
</organism>
<dbReference type="PANTHER" id="PTHR46696">
    <property type="entry name" value="P450, PUTATIVE (EUROFUNG)-RELATED"/>
    <property type="match status" value="1"/>
</dbReference>
<dbReference type="SUPFAM" id="SSF48264">
    <property type="entry name" value="Cytochrome P450"/>
    <property type="match status" value="1"/>
</dbReference>
<feature type="region of interest" description="Disordered" evidence="2">
    <location>
        <begin position="1"/>
        <end position="27"/>
    </location>
</feature>
<gene>
    <name evidence="3" type="ORF">GCM10010449_83880</name>
</gene>
<dbReference type="Gene3D" id="1.10.630.10">
    <property type="entry name" value="Cytochrome P450"/>
    <property type="match status" value="2"/>
</dbReference>